<reference evidence="2 3" key="1">
    <citation type="journal article" date="2004" name="Proc. Natl. Acad. Sci. U.S.A.">
        <title>Structural flexibility in the Burkholderia mallei genome.</title>
        <authorList>
            <person name="Nierman W.C."/>
            <person name="DeShazer D."/>
            <person name="Kim H.S."/>
            <person name="Tettelin H."/>
            <person name="Nelson K.E."/>
            <person name="Feldblyum T."/>
            <person name="Ulrich R.L."/>
            <person name="Ronning C.M."/>
            <person name="Brinkac L.M."/>
            <person name="Daugherty S.C."/>
            <person name="Davidsen T.D."/>
            <person name="Deboy R.T."/>
            <person name="Dimitrov G."/>
            <person name="Dodson R.J."/>
            <person name="Durkin A.S."/>
            <person name="Gwinn M.L."/>
            <person name="Haft D.H."/>
            <person name="Khouri H."/>
            <person name="Kolonay J.F."/>
            <person name="Madupu R."/>
            <person name="Mohammoud Y."/>
            <person name="Nelson W.C."/>
            <person name="Radune D."/>
            <person name="Romero C.M."/>
            <person name="Sarria S."/>
            <person name="Selengut J."/>
            <person name="Shamblin C."/>
            <person name="Sullivan S.A."/>
            <person name="White O."/>
            <person name="Yu Y."/>
            <person name="Zafar N."/>
            <person name="Zhou L."/>
            <person name="Fraser C.M."/>
        </authorList>
    </citation>
    <scope>NUCLEOTIDE SEQUENCE [LARGE SCALE GENOMIC DNA]</scope>
    <source>
        <strain evidence="2 3">ATCC 23344</strain>
    </source>
</reference>
<organism evidence="2 3">
    <name type="scientific">Burkholderia mallei (strain ATCC 23344)</name>
    <dbReference type="NCBI Taxonomy" id="243160"/>
    <lineage>
        <taxon>Bacteria</taxon>
        <taxon>Pseudomonadati</taxon>
        <taxon>Pseudomonadota</taxon>
        <taxon>Betaproteobacteria</taxon>
        <taxon>Burkholderiales</taxon>
        <taxon>Burkholderiaceae</taxon>
        <taxon>Burkholderia</taxon>
        <taxon>pseudomallei group</taxon>
    </lineage>
</organism>
<evidence type="ECO:0000313" key="2">
    <source>
        <dbReference type="EMBL" id="AAY59216.1"/>
    </source>
</evidence>
<feature type="region of interest" description="Disordered" evidence="1">
    <location>
        <begin position="29"/>
        <end position="81"/>
    </location>
</feature>
<dbReference type="HOGENOM" id="CLU_2272115_0_0_4"/>
<dbReference type="Proteomes" id="UP000006693">
    <property type="component" value="Chromosome 2"/>
</dbReference>
<gene>
    <name evidence="2" type="ordered locus">BMAA0037</name>
</gene>
<sequence>MRSIVTDIELLERPHRPCDARIERIAARSTQRHRCAPSAKSVPVPTSISLHARAGKQRPSSRAPAARRRPHSNGARATCIDTGRQPTCRVAIRRNTRAAAHD</sequence>
<keyword evidence="3" id="KW-1185">Reference proteome</keyword>
<evidence type="ECO:0000256" key="1">
    <source>
        <dbReference type="SAM" id="MobiDB-lite"/>
    </source>
</evidence>
<name>A0A0H2XF67_BURMA</name>
<protein>
    <submittedName>
        <fullName evidence="2">Uncharacterized protein</fullName>
    </submittedName>
</protein>
<dbReference type="EMBL" id="CP000011">
    <property type="protein sequence ID" value="AAY59216.1"/>
    <property type="molecule type" value="Genomic_DNA"/>
</dbReference>
<dbReference type="AlphaFoldDB" id="A0A0H2XF67"/>
<evidence type="ECO:0000313" key="3">
    <source>
        <dbReference type="Proteomes" id="UP000006693"/>
    </source>
</evidence>
<dbReference type="KEGG" id="bma:BMAA0037"/>
<accession>A0A0H2XF67</accession>
<proteinExistence type="predicted"/>